<evidence type="ECO:0000313" key="3">
    <source>
        <dbReference type="Proteomes" id="UP000292447"/>
    </source>
</evidence>
<gene>
    <name evidence="2" type="ORF">METSCH_B07330</name>
</gene>
<accession>A0A4P6XJQ6</accession>
<keyword evidence="3" id="KW-1185">Reference proteome</keyword>
<evidence type="ECO:0000313" key="2">
    <source>
        <dbReference type="EMBL" id="QBM87527.1"/>
    </source>
</evidence>
<feature type="signal peptide" evidence="1">
    <location>
        <begin position="1"/>
        <end position="25"/>
    </location>
</feature>
<protein>
    <submittedName>
        <fullName evidence="2">Uncharacterized protein</fullName>
    </submittedName>
</protein>
<dbReference type="EMBL" id="CP034457">
    <property type="protein sequence ID" value="QBM87527.1"/>
    <property type="molecule type" value="Genomic_DNA"/>
</dbReference>
<evidence type="ECO:0000256" key="1">
    <source>
        <dbReference type="SAM" id="SignalP"/>
    </source>
</evidence>
<sequence>MRCHIKITFLIVVCFDFIDIYAVKAHETATPKDKDLKHVTSFPDLPNQSKIILWQNEKRDFEAQQLEITQAKQYLEEFIGFLRSFVTKRSFDSVRFDQLAHMLRFKLFEIIDWVNILPFNKYIFDLLGHAKNLFYSMCYSAEVYKFYPHQERDHLLIRTVSFMNLRLLTLSGSRGEPEYQTPFYNKTVAYMSVNLDFLEQSATEVNTTFKLRQLFDEQLREARDRVKILTG</sequence>
<dbReference type="AlphaFoldDB" id="A0A4P6XJQ6"/>
<name>A0A4P6XJQ6_9ASCO</name>
<organism evidence="2 3">
    <name type="scientific">Metschnikowia aff. pulcherrima</name>
    <dbReference type="NCBI Taxonomy" id="2163413"/>
    <lineage>
        <taxon>Eukaryota</taxon>
        <taxon>Fungi</taxon>
        <taxon>Dikarya</taxon>
        <taxon>Ascomycota</taxon>
        <taxon>Saccharomycotina</taxon>
        <taxon>Pichiomycetes</taxon>
        <taxon>Metschnikowiaceae</taxon>
        <taxon>Metschnikowia</taxon>
    </lineage>
</organism>
<dbReference type="Proteomes" id="UP000292447">
    <property type="component" value="Chromosome II"/>
</dbReference>
<proteinExistence type="predicted"/>
<keyword evidence="1" id="KW-0732">Signal</keyword>
<reference evidence="3" key="1">
    <citation type="submission" date="2019-03" db="EMBL/GenBank/DDBJ databases">
        <title>Snf2 controls pulcherriminic acid biosynthesis and connects pigmentation and antifungal activity of the yeast Metschnikowia pulcherrima.</title>
        <authorList>
            <person name="Gore-Lloyd D."/>
            <person name="Sumann I."/>
            <person name="Brachmann A.O."/>
            <person name="Schneeberger K."/>
            <person name="Ortiz-Merino R.A."/>
            <person name="Moreno-Beltran M."/>
            <person name="Schlaefli M."/>
            <person name="Kirner P."/>
            <person name="Santos Kron A."/>
            <person name="Wolfe K.H."/>
            <person name="Piel J."/>
            <person name="Ahrens C.H."/>
            <person name="Henk D."/>
            <person name="Freimoser F.M."/>
        </authorList>
    </citation>
    <scope>NUCLEOTIDE SEQUENCE [LARGE SCALE GENOMIC DNA]</scope>
    <source>
        <strain evidence="3">APC 1.2</strain>
    </source>
</reference>
<feature type="chain" id="PRO_5020831856" evidence="1">
    <location>
        <begin position="26"/>
        <end position="231"/>
    </location>
</feature>